<dbReference type="RefSeq" id="WP_255225859.1">
    <property type="nucleotide sequence ID" value="NZ_JAJEKE010000001.1"/>
</dbReference>
<sequence length="279" mass="30451">MAVTILTDTMCDVPQKFADEYNIRVLPLTVNFGEESFRDGIDITADEFFKRLESSGELPKTSQINPPQFEAVFKEELGKGNAVVAILGSSELSGTYNSAVIARNNLESHNIFVIDSRAVTLGAGLLVIKAARLAHEGKSAEDIVDDIEEAKDRTKQFFIVGSLKYLYKGGRISLSASVLGSILNIKPIITMADGKLEMMEKTRGIKKAISIMMDNIKTNGWTLDGKVIGINHTLCPEQADYIEEIINMSFKPKEIIRGEVGSVVGTHAGPGCVALHFEL</sequence>
<dbReference type="Gene3D" id="3.30.1180.10">
    <property type="match status" value="1"/>
</dbReference>
<dbReference type="InterPro" id="IPR043168">
    <property type="entry name" value="DegV_C"/>
</dbReference>
<dbReference type="SUPFAM" id="SSF82549">
    <property type="entry name" value="DAK1/DegV-like"/>
    <property type="match status" value="1"/>
</dbReference>
<dbReference type="Gene3D" id="3.40.50.10170">
    <property type="match status" value="1"/>
</dbReference>
<accession>A0ABT1NEW6</accession>
<evidence type="ECO:0000313" key="2">
    <source>
        <dbReference type="EMBL" id="MCQ1528376.1"/>
    </source>
</evidence>
<gene>
    <name evidence="2" type="ORF">LJD61_02275</name>
</gene>
<reference evidence="2 3" key="1">
    <citation type="submission" date="2021-10" db="EMBL/GenBank/DDBJ databases">
        <title>Lutispora strain m25 sp. nov., a thermophilic, non-spore-forming bacterium isolated from a lab-scale methanogenic bioreactor digesting anaerobic sludge.</title>
        <authorList>
            <person name="El Houari A."/>
            <person name="Mcdonald J."/>
        </authorList>
    </citation>
    <scope>NUCLEOTIDE SEQUENCE [LARGE SCALE GENOMIC DNA]</scope>
    <source>
        <strain evidence="3">m25</strain>
    </source>
</reference>
<dbReference type="InterPro" id="IPR003797">
    <property type="entry name" value="DegV"/>
</dbReference>
<keyword evidence="1" id="KW-0446">Lipid-binding</keyword>
<comment type="caution">
    <text evidence="2">The sequence shown here is derived from an EMBL/GenBank/DDBJ whole genome shotgun (WGS) entry which is preliminary data.</text>
</comment>
<protein>
    <submittedName>
        <fullName evidence="2">DegV family protein</fullName>
    </submittedName>
</protein>
<dbReference type="NCBIfam" id="TIGR00762">
    <property type="entry name" value="DegV"/>
    <property type="match status" value="1"/>
</dbReference>
<name>A0ABT1NEW6_9FIRM</name>
<dbReference type="EMBL" id="JAJEKE010000001">
    <property type="protein sequence ID" value="MCQ1528376.1"/>
    <property type="molecule type" value="Genomic_DNA"/>
</dbReference>
<dbReference type="Pfam" id="PF02645">
    <property type="entry name" value="DegV"/>
    <property type="match status" value="1"/>
</dbReference>
<dbReference type="Proteomes" id="UP001651880">
    <property type="component" value="Unassembled WGS sequence"/>
</dbReference>
<dbReference type="InterPro" id="IPR050270">
    <property type="entry name" value="DegV_domain_contain"/>
</dbReference>
<evidence type="ECO:0000256" key="1">
    <source>
        <dbReference type="ARBA" id="ARBA00023121"/>
    </source>
</evidence>
<organism evidence="2 3">
    <name type="scientific">Lutispora saccharofermentans</name>
    <dbReference type="NCBI Taxonomy" id="3024236"/>
    <lineage>
        <taxon>Bacteria</taxon>
        <taxon>Bacillati</taxon>
        <taxon>Bacillota</taxon>
        <taxon>Clostridia</taxon>
        <taxon>Lutisporales</taxon>
        <taxon>Lutisporaceae</taxon>
        <taxon>Lutispora</taxon>
    </lineage>
</organism>
<dbReference type="PROSITE" id="PS51482">
    <property type="entry name" value="DEGV"/>
    <property type="match status" value="1"/>
</dbReference>
<evidence type="ECO:0000313" key="3">
    <source>
        <dbReference type="Proteomes" id="UP001651880"/>
    </source>
</evidence>
<dbReference type="PANTHER" id="PTHR33434">
    <property type="entry name" value="DEGV DOMAIN-CONTAINING PROTEIN DR_1986-RELATED"/>
    <property type="match status" value="1"/>
</dbReference>
<keyword evidence="3" id="KW-1185">Reference proteome</keyword>
<proteinExistence type="predicted"/>
<dbReference type="PANTHER" id="PTHR33434:SF2">
    <property type="entry name" value="FATTY ACID-BINDING PROTEIN TM_1468"/>
    <property type="match status" value="1"/>
</dbReference>